<evidence type="ECO:0000256" key="1">
    <source>
        <dbReference type="ARBA" id="ARBA00010462"/>
    </source>
</evidence>
<evidence type="ECO:0000259" key="8">
    <source>
        <dbReference type="Pfam" id="PF02747"/>
    </source>
</evidence>
<sequence length="249" mass="28395">MSYFLMNNIPQIKPIIESISEFTDECLFTLNNNGMYVEGTDPSLISKVEFFLPKKMFDKFEIDAEESIGVNIDALSRIFRRAAPEEAVAMTVNSKSSKMELTLESNIRRAFEFTLLSTSNFNIPFLNPKYSTFIEIDSKVFRDIIKDMAIIGGTILFSVHKNNIAILTEDYTSRALAEIASDSNSIRKFEVKNTQRSKYNLNYILSFLNAFSTSEFLKISVGGTKLPLKLEYPIEEEGRFTLYLAPMEI</sequence>
<evidence type="ECO:0000313" key="10">
    <source>
        <dbReference type="Proteomes" id="UP000075578"/>
    </source>
</evidence>
<dbReference type="HAMAP" id="MF_00317">
    <property type="entry name" value="DNApol_clamp_arch"/>
    <property type="match status" value="1"/>
</dbReference>
<dbReference type="GO" id="GO:0030337">
    <property type="term" value="F:DNA polymerase processivity factor activity"/>
    <property type="evidence" value="ECO:0007669"/>
    <property type="project" value="UniProtKB-UniRule"/>
</dbReference>
<comment type="subunit">
    <text evidence="4">Homotrimer. The subunits circularize to form a toroid; DNA passes through its center. Replication factor C (RFC) is required to load the toroid on the DNA.</text>
</comment>
<comment type="function">
    <text evidence="6">Sliding clamp subunit. Responsible for tethering the catalytic subunit of DNA polymerase to DNA during high-speed replication.</text>
</comment>
<comment type="similarity">
    <text evidence="1 4 5">Belongs to the PCNA family.</text>
</comment>
<dbReference type="Pfam" id="PF00705">
    <property type="entry name" value="PCNA_N"/>
    <property type="match status" value="1"/>
</dbReference>
<proteinExistence type="inferred from homology"/>
<organism evidence="9 10">
    <name type="scientific">Candidatus Methanofastidiosum methylothiophilum</name>
    <dbReference type="NCBI Taxonomy" id="1705564"/>
    <lineage>
        <taxon>Archaea</taxon>
        <taxon>Methanobacteriati</taxon>
        <taxon>Methanobacteriota</taxon>
        <taxon>Stenosarchaea group</taxon>
        <taxon>Candidatus Methanofastidiosia</taxon>
        <taxon>Candidatus Methanofastidiosales</taxon>
        <taxon>Candidatus Methanofastidiosaceae</taxon>
        <taxon>Candidatus Methanofastidiosum</taxon>
    </lineage>
</organism>
<comment type="function">
    <text evidence="4">Sliding clamp subunit that acts as a moving platform for DNA processing. Responsible for tethering the catalytic subunit of DNA polymerase and other proteins to DNA during high-speed replication.</text>
</comment>
<dbReference type="PANTHER" id="PTHR11352:SF0">
    <property type="entry name" value="PROLIFERATING CELL NUCLEAR ANTIGEN"/>
    <property type="match status" value="1"/>
</dbReference>
<evidence type="ECO:0000256" key="6">
    <source>
        <dbReference type="RuleBase" id="RU003673"/>
    </source>
</evidence>
<dbReference type="Proteomes" id="UP000075578">
    <property type="component" value="Unassembled WGS sequence"/>
</dbReference>
<evidence type="ECO:0000256" key="3">
    <source>
        <dbReference type="ARBA" id="ARBA00023125"/>
    </source>
</evidence>
<name>A0A150J4C5_9EURY</name>
<evidence type="ECO:0000256" key="5">
    <source>
        <dbReference type="RuleBase" id="RU003671"/>
    </source>
</evidence>
<dbReference type="PANTHER" id="PTHR11352">
    <property type="entry name" value="PROLIFERATING CELL NUCLEAR ANTIGEN"/>
    <property type="match status" value="1"/>
</dbReference>
<dbReference type="InterPro" id="IPR000730">
    <property type="entry name" value="Pr_cel_nuc_antig"/>
</dbReference>
<feature type="domain" description="Proliferating cell nuclear antigen PCNA N-terminal" evidence="7">
    <location>
        <begin position="12"/>
        <end position="109"/>
    </location>
</feature>
<keyword evidence="2 4" id="KW-0235">DNA replication</keyword>
<comment type="caution">
    <text evidence="9">The sequence shown here is derived from an EMBL/GenBank/DDBJ whole genome shotgun (WGS) entry which is preliminary data.</text>
</comment>
<dbReference type="GO" id="GO:0006275">
    <property type="term" value="P:regulation of DNA replication"/>
    <property type="evidence" value="ECO:0007669"/>
    <property type="project" value="UniProtKB-UniRule"/>
</dbReference>
<dbReference type="EMBL" id="LNGD01000046">
    <property type="protein sequence ID" value="KYC51975.1"/>
    <property type="molecule type" value="Genomic_DNA"/>
</dbReference>
<feature type="domain" description="Proliferating cell nuclear antigen PCNA C-terminal" evidence="8">
    <location>
        <begin position="129"/>
        <end position="246"/>
    </location>
</feature>
<protein>
    <recommendedName>
        <fullName evidence="4">DNA polymerase sliding clamp</fullName>
    </recommendedName>
    <alternativeName>
        <fullName evidence="4">Proliferating cell nuclear antigen homolog</fullName>
        <shortName evidence="4">PCNA</shortName>
    </alternativeName>
</protein>
<evidence type="ECO:0000313" key="9">
    <source>
        <dbReference type="EMBL" id="KYC51975.1"/>
    </source>
</evidence>
<keyword evidence="3 4" id="KW-0238">DNA-binding</keyword>
<evidence type="ECO:0000256" key="2">
    <source>
        <dbReference type="ARBA" id="ARBA00022705"/>
    </source>
</evidence>
<dbReference type="InterPro" id="IPR022648">
    <property type="entry name" value="Pr_cel_nuc_antig_N"/>
</dbReference>
<dbReference type="CDD" id="cd00577">
    <property type="entry name" value="PCNA"/>
    <property type="match status" value="1"/>
</dbReference>
<dbReference type="Pfam" id="PF02747">
    <property type="entry name" value="PCNA_C"/>
    <property type="match status" value="1"/>
</dbReference>
<dbReference type="InterPro" id="IPR046938">
    <property type="entry name" value="DNA_clamp_sf"/>
</dbReference>
<dbReference type="AlphaFoldDB" id="A0A150J4C5"/>
<dbReference type="GO" id="GO:0003677">
    <property type="term" value="F:DNA binding"/>
    <property type="evidence" value="ECO:0007669"/>
    <property type="project" value="UniProtKB-UniRule"/>
</dbReference>
<dbReference type="SUPFAM" id="SSF55979">
    <property type="entry name" value="DNA clamp"/>
    <property type="match status" value="2"/>
</dbReference>
<evidence type="ECO:0000256" key="4">
    <source>
        <dbReference type="HAMAP-Rule" id="MF_00317"/>
    </source>
</evidence>
<reference evidence="9 10" key="1">
    <citation type="journal article" date="2016" name="ISME J.">
        <title>Chasing the elusive Euryarchaeota class WSA2: genomes reveal a uniquely fastidious methyl-reducing methanogen.</title>
        <authorList>
            <person name="Nobu M.K."/>
            <person name="Narihiro T."/>
            <person name="Kuroda K."/>
            <person name="Mei R."/>
            <person name="Liu W.T."/>
        </authorList>
    </citation>
    <scope>NUCLEOTIDE SEQUENCE [LARGE SCALE GENOMIC DNA]</scope>
    <source>
        <strain evidence="9">U1lsi0528_Bin089</strain>
    </source>
</reference>
<dbReference type="InterPro" id="IPR022649">
    <property type="entry name" value="Pr_cel_nuc_antig_C"/>
</dbReference>
<dbReference type="GO" id="GO:0006272">
    <property type="term" value="P:leading strand elongation"/>
    <property type="evidence" value="ECO:0007669"/>
    <property type="project" value="TreeGrafter"/>
</dbReference>
<gene>
    <name evidence="9" type="primary">pcn_1</name>
    <name evidence="4" type="synonym">pcn</name>
    <name evidence="9" type="ORF">AMQ74_00915</name>
</gene>
<dbReference type="PRINTS" id="PR00339">
    <property type="entry name" value="PCNACYCLIN"/>
</dbReference>
<evidence type="ECO:0000259" key="7">
    <source>
        <dbReference type="Pfam" id="PF00705"/>
    </source>
</evidence>
<accession>A0A150J4C5</accession>
<dbReference type="Gene3D" id="3.70.10.10">
    <property type="match status" value="1"/>
</dbReference>